<keyword evidence="3" id="KW-0633">Potassium transport</keyword>
<organism evidence="14">
    <name type="scientific">bioreactor metagenome</name>
    <dbReference type="NCBI Taxonomy" id="1076179"/>
    <lineage>
        <taxon>unclassified sequences</taxon>
        <taxon>metagenomes</taxon>
        <taxon>ecological metagenomes</taxon>
    </lineage>
</organism>
<dbReference type="GO" id="GO:0001508">
    <property type="term" value="P:action potential"/>
    <property type="evidence" value="ECO:0007669"/>
    <property type="project" value="TreeGrafter"/>
</dbReference>
<keyword evidence="8 12" id="KW-1133">Transmembrane helix</keyword>
<evidence type="ECO:0000256" key="4">
    <source>
        <dbReference type="ARBA" id="ARBA00022692"/>
    </source>
</evidence>
<feature type="transmembrane region" description="Helical" evidence="12">
    <location>
        <begin position="183"/>
        <end position="203"/>
    </location>
</feature>
<evidence type="ECO:0000256" key="7">
    <source>
        <dbReference type="ARBA" id="ARBA00022958"/>
    </source>
</evidence>
<protein>
    <recommendedName>
        <fullName evidence="13">Ion transport domain-containing protein</fullName>
    </recommendedName>
</protein>
<accession>A0A645DUN9</accession>
<dbReference type="PANTHER" id="PTHR11537:SF254">
    <property type="entry name" value="POTASSIUM VOLTAGE-GATED CHANNEL PROTEIN SHAB"/>
    <property type="match status" value="1"/>
</dbReference>
<evidence type="ECO:0000256" key="5">
    <source>
        <dbReference type="ARBA" id="ARBA00022826"/>
    </source>
</evidence>
<evidence type="ECO:0000256" key="1">
    <source>
        <dbReference type="ARBA" id="ARBA00004141"/>
    </source>
</evidence>
<dbReference type="PANTHER" id="PTHR11537">
    <property type="entry name" value="VOLTAGE-GATED POTASSIUM CHANNEL"/>
    <property type="match status" value="1"/>
</dbReference>
<evidence type="ECO:0000256" key="9">
    <source>
        <dbReference type="ARBA" id="ARBA00023065"/>
    </source>
</evidence>
<evidence type="ECO:0000256" key="6">
    <source>
        <dbReference type="ARBA" id="ARBA00022882"/>
    </source>
</evidence>
<feature type="transmembrane region" description="Helical" evidence="12">
    <location>
        <begin position="60"/>
        <end position="78"/>
    </location>
</feature>
<evidence type="ECO:0000256" key="12">
    <source>
        <dbReference type="SAM" id="Phobius"/>
    </source>
</evidence>
<dbReference type="GO" id="GO:0005249">
    <property type="term" value="F:voltage-gated potassium channel activity"/>
    <property type="evidence" value="ECO:0007669"/>
    <property type="project" value="InterPro"/>
</dbReference>
<dbReference type="EMBL" id="VSSQ01040056">
    <property type="protein sequence ID" value="MPM93220.1"/>
    <property type="molecule type" value="Genomic_DNA"/>
</dbReference>
<dbReference type="Pfam" id="PF00520">
    <property type="entry name" value="Ion_trans"/>
    <property type="match status" value="1"/>
</dbReference>
<gene>
    <name evidence="14" type="ORF">SDC9_140356</name>
</gene>
<evidence type="ECO:0000256" key="8">
    <source>
        <dbReference type="ARBA" id="ARBA00022989"/>
    </source>
</evidence>
<keyword evidence="9" id="KW-0406">Ion transport</keyword>
<feature type="transmembrane region" description="Helical" evidence="12">
    <location>
        <begin position="30"/>
        <end position="48"/>
    </location>
</feature>
<keyword evidence="5" id="KW-0631">Potassium channel</keyword>
<dbReference type="AlphaFoldDB" id="A0A645DUN9"/>
<feature type="transmembrane region" description="Helical" evidence="12">
    <location>
        <begin position="215"/>
        <end position="237"/>
    </location>
</feature>
<dbReference type="GO" id="GO:0008076">
    <property type="term" value="C:voltage-gated potassium channel complex"/>
    <property type="evidence" value="ECO:0007669"/>
    <property type="project" value="InterPro"/>
</dbReference>
<dbReference type="Gene3D" id="1.20.120.350">
    <property type="entry name" value="Voltage-gated potassium channels. Chain C"/>
    <property type="match status" value="1"/>
</dbReference>
<dbReference type="InterPro" id="IPR005821">
    <property type="entry name" value="Ion_trans_dom"/>
</dbReference>
<dbReference type="InterPro" id="IPR028325">
    <property type="entry name" value="VG_K_chnl"/>
</dbReference>
<evidence type="ECO:0000256" key="10">
    <source>
        <dbReference type="ARBA" id="ARBA00023136"/>
    </source>
</evidence>
<dbReference type="SUPFAM" id="SSF81324">
    <property type="entry name" value="Voltage-gated potassium channels"/>
    <property type="match status" value="1"/>
</dbReference>
<evidence type="ECO:0000256" key="3">
    <source>
        <dbReference type="ARBA" id="ARBA00022538"/>
    </source>
</evidence>
<evidence type="ECO:0000313" key="14">
    <source>
        <dbReference type="EMBL" id="MPM93220.1"/>
    </source>
</evidence>
<comment type="caution">
    <text evidence="14">The sequence shown here is derived from an EMBL/GenBank/DDBJ whole genome shotgun (WGS) entry which is preliminary data.</text>
</comment>
<keyword evidence="2" id="KW-0813">Transport</keyword>
<keyword evidence="11" id="KW-0407">Ion channel</keyword>
<sequence length="278" mass="31030">MERNQKPLTSDWRERLFIIIFESDTPQGKAFDIGLSWLILLSVLAVVLESVPDIEYNYEIVLHIIEWMFTAIFTLEYILRVICVRDKIRYMTSLLGIIDLLAILPTYLSSFVFGLQYLLVIRVLRLLRVFRILKLGHYIGESQILIRALKASRFKITVFLSAVIALVVVIGTMMYMIEGADSGFTSIPIGMYWTVVTLTTVGFGDITPQTIAGRALASLVMILGYGIIAVPTGIVTVELAHQSRPARREFSCAKCGATGHDTDALYCKICGASLANHS</sequence>
<comment type="subcellular location">
    <subcellularLocation>
        <location evidence="1">Membrane</location>
        <topology evidence="1">Multi-pass membrane protein</topology>
    </subcellularLocation>
</comment>
<dbReference type="Gene3D" id="1.10.287.70">
    <property type="match status" value="1"/>
</dbReference>
<evidence type="ECO:0000259" key="13">
    <source>
        <dbReference type="Pfam" id="PF00520"/>
    </source>
</evidence>
<evidence type="ECO:0000256" key="11">
    <source>
        <dbReference type="ARBA" id="ARBA00023303"/>
    </source>
</evidence>
<name>A0A645DUN9_9ZZZZ</name>
<keyword evidence="6" id="KW-0851">Voltage-gated channel</keyword>
<feature type="domain" description="Ion transport" evidence="13">
    <location>
        <begin position="30"/>
        <end position="243"/>
    </location>
</feature>
<keyword evidence="7" id="KW-0630">Potassium</keyword>
<proteinExistence type="predicted"/>
<dbReference type="PRINTS" id="PR00169">
    <property type="entry name" value="KCHANNEL"/>
</dbReference>
<dbReference type="InterPro" id="IPR027359">
    <property type="entry name" value="Volt_channel_dom_sf"/>
</dbReference>
<evidence type="ECO:0000256" key="2">
    <source>
        <dbReference type="ARBA" id="ARBA00022448"/>
    </source>
</evidence>
<keyword evidence="4 12" id="KW-0812">Transmembrane</keyword>
<feature type="transmembrane region" description="Helical" evidence="12">
    <location>
        <begin position="154"/>
        <end position="177"/>
    </location>
</feature>
<keyword evidence="10 12" id="KW-0472">Membrane</keyword>
<reference evidence="14" key="1">
    <citation type="submission" date="2019-08" db="EMBL/GenBank/DDBJ databases">
        <authorList>
            <person name="Kucharzyk K."/>
            <person name="Murdoch R.W."/>
            <person name="Higgins S."/>
            <person name="Loffler F."/>
        </authorList>
    </citation>
    <scope>NUCLEOTIDE SEQUENCE</scope>
</reference>